<evidence type="ECO:0000256" key="2">
    <source>
        <dbReference type="PROSITE-ProRule" id="PRU00252"/>
    </source>
</evidence>
<organism evidence="3 4">
    <name type="scientific">Neolewinella antarctica</name>
    <dbReference type="NCBI Taxonomy" id="442734"/>
    <lineage>
        <taxon>Bacteria</taxon>
        <taxon>Pseudomonadati</taxon>
        <taxon>Bacteroidota</taxon>
        <taxon>Saprospiria</taxon>
        <taxon>Saprospirales</taxon>
        <taxon>Lewinellaceae</taxon>
        <taxon>Neolewinella</taxon>
    </lineage>
</organism>
<keyword evidence="1 2" id="KW-0238">DNA-binding</keyword>
<comment type="caution">
    <text evidence="3">The sequence shown here is derived from an EMBL/GenBank/DDBJ whole genome shotgun (WGS) entry which is preliminary data.</text>
</comment>
<dbReference type="InterPro" id="IPR000424">
    <property type="entry name" value="Primosome_PriB/ssb"/>
</dbReference>
<protein>
    <submittedName>
        <fullName evidence="3">Single-stranded DNA-binding protein</fullName>
    </submittedName>
</protein>
<dbReference type="SUPFAM" id="SSF50249">
    <property type="entry name" value="Nucleic acid-binding proteins"/>
    <property type="match status" value="1"/>
</dbReference>
<proteinExistence type="predicted"/>
<accession>A0ABX0X8R3</accession>
<gene>
    <name evidence="3" type="ORF">GGR27_000683</name>
</gene>
<name>A0ABX0X8R3_9BACT</name>
<evidence type="ECO:0000313" key="4">
    <source>
        <dbReference type="Proteomes" id="UP000770785"/>
    </source>
</evidence>
<evidence type="ECO:0000313" key="3">
    <source>
        <dbReference type="EMBL" id="NJC25202.1"/>
    </source>
</evidence>
<dbReference type="InterPro" id="IPR012340">
    <property type="entry name" value="NA-bd_OB-fold"/>
</dbReference>
<dbReference type="EMBL" id="JAATJH010000001">
    <property type="protein sequence ID" value="NJC25202.1"/>
    <property type="molecule type" value="Genomic_DNA"/>
</dbReference>
<dbReference type="GO" id="GO:0003677">
    <property type="term" value="F:DNA binding"/>
    <property type="evidence" value="ECO:0007669"/>
    <property type="project" value="UniProtKB-KW"/>
</dbReference>
<evidence type="ECO:0000256" key="1">
    <source>
        <dbReference type="ARBA" id="ARBA00023125"/>
    </source>
</evidence>
<dbReference type="RefSeq" id="WP_168035965.1">
    <property type="nucleotide sequence ID" value="NZ_JAATJH010000001.1"/>
</dbReference>
<dbReference type="Gene3D" id="2.40.50.140">
    <property type="entry name" value="Nucleic acid-binding proteins"/>
    <property type="match status" value="1"/>
</dbReference>
<keyword evidence="4" id="KW-1185">Reference proteome</keyword>
<dbReference type="Proteomes" id="UP000770785">
    <property type="component" value="Unassembled WGS sequence"/>
</dbReference>
<sequence>MNQLTLIGTIFKSPTYHCTERARDLLRFTLQVKRQQKMRAVTRSPLRAAEVPADVHYCLAWGPAALDLHANLKAGDRLLVSGELRYSNHRNRRGELSRFAEVYITGYTYLGQEKPSRSENNRYVSRATRLGVARE</sequence>
<dbReference type="PROSITE" id="PS50935">
    <property type="entry name" value="SSB"/>
    <property type="match status" value="1"/>
</dbReference>
<dbReference type="Pfam" id="PF00436">
    <property type="entry name" value="SSB"/>
    <property type="match status" value="1"/>
</dbReference>
<reference evidence="3 4" key="1">
    <citation type="submission" date="2020-03" db="EMBL/GenBank/DDBJ databases">
        <title>Genomic Encyclopedia of Type Strains, Phase IV (KMG-IV): sequencing the most valuable type-strain genomes for metagenomic binning, comparative biology and taxonomic classification.</title>
        <authorList>
            <person name="Goeker M."/>
        </authorList>
    </citation>
    <scope>NUCLEOTIDE SEQUENCE [LARGE SCALE GENOMIC DNA]</scope>
    <source>
        <strain evidence="3 4">DSM 105096</strain>
    </source>
</reference>